<dbReference type="GO" id="GO:0005524">
    <property type="term" value="F:ATP binding"/>
    <property type="evidence" value="ECO:0007669"/>
    <property type="project" value="InterPro"/>
</dbReference>
<evidence type="ECO:0000256" key="6">
    <source>
        <dbReference type="ARBA" id="ARBA00022801"/>
    </source>
</evidence>
<reference evidence="8" key="1">
    <citation type="submission" date="2018-07" db="EMBL/GenBank/DDBJ databases">
        <authorList>
            <person name="Quirk P.G."/>
            <person name="Krulwich T.A."/>
        </authorList>
    </citation>
    <scope>NUCLEOTIDE SEQUENCE</scope>
</reference>
<dbReference type="Gene3D" id="3.40.50.300">
    <property type="entry name" value="P-loop containing nucleotide triphosphate hydrolases"/>
    <property type="match status" value="2"/>
</dbReference>
<evidence type="ECO:0000313" key="8">
    <source>
        <dbReference type="EMBL" id="SUS06747.1"/>
    </source>
</evidence>
<accession>A0A380TFC7</accession>
<evidence type="ECO:0000256" key="3">
    <source>
        <dbReference type="ARBA" id="ARBA00022679"/>
    </source>
</evidence>
<dbReference type="SUPFAM" id="SSF52540">
    <property type="entry name" value="P-loop containing nucleoside triphosphate hydrolases"/>
    <property type="match status" value="2"/>
</dbReference>
<keyword evidence="6" id="KW-0378">Hydrolase</keyword>
<evidence type="ECO:0000259" key="7">
    <source>
        <dbReference type="PROSITE" id="PS51146"/>
    </source>
</evidence>
<dbReference type="PROSITE" id="PS51146">
    <property type="entry name" value="KAIC"/>
    <property type="match status" value="2"/>
</dbReference>
<sequence>MSRNVEHLLHLEPQEKVPTGVEGFELVTMGGLPKGRPTLLCGSSGSGKTLLSMEVAYRSAAVYDRTALLFTMEEPATEIVRNIKRMGWDTDPLVRSGKLIIIDLSPVPVPVQEAGSYDLEGLIAQVRHIVQDSGAETVVIDSVGSLFQQFADASTVRRELFRLIHVLRELQVTSIITAERLSEYGPISRYGVEEFVSDNIIVLRNVLRAEKVRRTIQVVKMRGDAHHTGEFPFTISRGGISILPLSARELTQPSSSKRVSIGNDRLDEMLGGGLFRDALAIVSGPTGAGKTLLAGIFAADGCSKGERVLMLAYEESRAQLLRNAQSWGMDFEKWESWGLLRVVCQYPEAMGLEDHLLMIQREIEAFAPTRLVIDSLSALERIGAVRYFREFVIGLTSYARQNELCTLFTSATPRLSGGDSITEAHISTITDAIILLRYVEIGADLRRGISVIKMRGSQHAKSIHEFAIDNRGMRIGEPFANVHNIILGMPRPGATPAFEGKQLAEVIEDWHDEHEWFEKAHKGSGDD</sequence>
<keyword evidence="3 8" id="KW-0808">Transferase</keyword>
<dbReference type="InterPro" id="IPR030665">
    <property type="entry name" value="KaiC"/>
</dbReference>
<dbReference type="InterPro" id="IPR051347">
    <property type="entry name" value="Circadian_clock_KaiC-rel"/>
</dbReference>
<keyword evidence="2" id="KW-0597">Phosphoprotein</keyword>
<dbReference type="NCBIfam" id="NF006799">
    <property type="entry name" value="PRK09302.1"/>
    <property type="match status" value="1"/>
</dbReference>
<feature type="domain" description="KaiC" evidence="7">
    <location>
        <begin position="15"/>
        <end position="256"/>
    </location>
</feature>
<dbReference type="AlphaFoldDB" id="A0A380TFC7"/>
<dbReference type="EC" id="2.7.11.1" evidence="1"/>
<dbReference type="NCBIfam" id="TIGR02655">
    <property type="entry name" value="circ_KaiC"/>
    <property type="match status" value="1"/>
</dbReference>
<gene>
    <name evidence="8" type="primary">kaiC</name>
    <name evidence="8" type="ORF">DF3PB_320010</name>
</gene>
<dbReference type="PANTHER" id="PTHR42926">
    <property type="match status" value="1"/>
</dbReference>
<dbReference type="EMBL" id="UIDG01000246">
    <property type="protein sequence ID" value="SUS06747.1"/>
    <property type="molecule type" value="Genomic_DNA"/>
</dbReference>
<dbReference type="Pfam" id="PF06745">
    <property type="entry name" value="ATPase"/>
    <property type="match status" value="2"/>
</dbReference>
<evidence type="ECO:0000256" key="1">
    <source>
        <dbReference type="ARBA" id="ARBA00012513"/>
    </source>
</evidence>
<evidence type="ECO:0000256" key="4">
    <source>
        <dbReference type="ARBA" id="ARBA00022737"/>
    </source>
</evidence>
<organism evidence="8">
    <name type="scientific">metagenome</name>
    <dbReference type="NCBI Taxonomy" id="256318"/>
    <lineage>
        <taxon>unclassified sequences</taxon>
        <taxon>metagenomes</taxon>
    </lineage>
</organism>
<dbReference type="GO" id="GO:0006355">
    <property type="term" value="P:regulation of DNA-templated transcription"/>
    <property type="evidence" value="ECO:0007669"/>
    <property type="project" value="InterPro"/>
</dbReference>
<dbReference type="GO" id="GO:0003677">
    <property type="term" value="F:DNA binding"/>
    <property type="evidence" value="ECO:0007669"/>
    <property type="project" value="InterPro"/>
</dbReference>
<proteinExistence type="predicted"/>
<dbReference type="SMART" id="SM00382">
    <property type="entry name" value="AAA"/>
    <property type="match status" value="2"/>
</dbReference>
<dbReference type="InterPro" id="IPR010624">
    <property type="entry name" value="KaiC_dom"/>
</dbReference>
<dbReference type="InterPro" id="IPR003593">
    <property type="entry name" value="AAA+_ATPase"/>
</dbReference>
<keyword evidence="4" id="KW-0677">Repeat</keyword>
<dbReference type="GO" id="GO:0004674">
    <property type="term" value="F:protein serine/threonine kinase activity"/>
    <property type="evidence" value="ECO:0007669"/>
    <property type="project" value="UniProtKB-EC"/>
</dbReference>
<dbReference type="PANTHER" id="PTHR42926:SF1">
    <property type="entry name" value="CIRCADIAN CLOCK OSCILLATOR PROTEIN KAIC 1"/>
    <property type="match status" value="1"/>
</dbReference>
<protein>
    <recommendedName>
        <fullName evidence="1">non-specific serine/threonine protein kinase</fullName>
        <ecNumber evidence="1">2.7.11.1</ecNumber>
    </recommendedName>
</protein>
<keyword evidence="5 8" id="KW-0418">Kinase</keyword>
<evidence type="ECO:0000256" key="5">
    <source>
        <dbReference type="ARBA" id="ARBA00022777"/>
    </source>
</evidence>
<dbReference type="InterPro" id="IPR013503">
    <property type="entry name" value="Circadian_KaiC_bact"/>
</dbReference>
<feature type="domain" description="KaiC" evidence="7">
    <location>
        <begin position="257"/>
        <end position="489"/>
    </location>
</feature>
<dbReference type="InterPro" id="IPR027417">
    <property type="entry name" value="P-loop_NTPase"/>
</dbReference>
<evidence type="ECO:0000256" key="2">
    <source>
        <dbReference type="ARBA" id="ARBA00022553"/>
    </source>
</evidence>
<dbReference type="PIRSF" id="PIRSF039117">
    <property type="entry name" value="KaiC"/>
    <property type="match status" value="1"/>
</dbReference>
<dbReference type="GO" id="GO:0042752">
    <property type="term" value="P:regulation of circadian rhythm"/>
    <property type="evidence" value="ECO:0007669"/>
    <property type="project" value="InterPro"/>
</dbReference>
<name>A0A380TFC7_9ZZZZ</name>
<dbReference type="GO" id="GO:0016787">
    <property type="term" value="F:hydrolase activity"/>
    <property type="evidence" value="ECO:0007669"/>
    <property type="project" value="UniProtKB-KW"/>
</dbReference>
<dbReference type="GO" id="GO:0000287">
    <property type="term" value="F:magnesium ion binding"/>
    <property type="evidence" value="ECO:0007669"/>
    <property type="project" value="InterPro"/>
</dbReference>
<dbReference type="InterPro" id="IPR014774">
    <property type="entry name" value="KaiC-like_dom"/>
</dbReference>